<dbReference type="PANTHER" id="PTHR37315">
    <property type="entry name" value="UPF0311 PROTEIN BLR7842"/>
    <property type="match status" value="1"/>
</dbReference>
<dbReference type="EMBL" id="AGYR01000001">
    <property type="protein sequence ID" value="ENZ20220.1"/>
    <property type="molecule type" value="Genomic_DNA"/>
</dbReference>
<proteinExistence type="predicted"/>
<sequence length="157" mass="17323">MEEKMELTELKAEKVMTIRANCPDDMRIPVGKNDFGLLRAIYITGGEFHGARINGTVFPMGGADWNTGFGGDAPEHFTSVEVYARYLLQTDDGVFIEIQNSGKRDKRGGQPYIVTTPRFFAPAGRYEWLNYGAYVGALSGSVKDGVGGVDIVIYRML</sequence>
<dbReference type="RefSeq" id="WP_002586019.1">
    <property type="nucleotide sequence ID" value="NZ_KB850976.1"/>
</dbReference>
<protein>
    <submittedName>
        <fullName evidence="1">Uncharacterized protein</fullName>
    </submittedName>
</protein>
<accession>A0A0E2HHV7</accession>
<dbReference type="Gene3D" id="2.40.160.20">
    <property type="match status" value="1"/>
</dbReference>
<evidence type="ECO:0000313" key="1">
    <source>
        <dbReference type="EMBL" id="ENZ20220.1"/>
    </source>
</evidence>
<dbReference type="AlphaFoldDB" id="A0A0E2HHV7"/>
<dbReference type="InterPro" id="IPR020915">
    <property type="entry name" value="UPF0311"/>
</dbReference>
<reference evidence="1 2" key="1">
    <citation type="submission" date="2013-01" db="EMBL/GenBank/DDBJ databases">
        <title>The Genome Sequence of Clostridium clostridioforme 90A8.</title>
        <authorList>
            <consortium name="The Broad Institute Genome Sequencing Platform"/>
            <person name="Earl A."/>
            <person name="Ward D."/>
            <person name="Feldgarden M."/>
            <person name="Gevers D."/>
            <person name="Courvalin P."/>
            <person name="Lambert T."/>
            <person name="Walker B."/>
            <person name="Young S.K."/>
            <person name="Zeng Q."/>
            <person name="Gargeya S."/>
            <person name="Fitzgerald M."/>
            <person name="Haas B."/>
            <person name="Abouelleil A."/>
            <person name="Alvarado L."/>
            <person name="Arachchi H.M."/>
            <person name="Berlin A.M."/>
            <person name="Chapman S.B."/>
            <person name="Dewar J."/>
            <person name="Goldberg J."/>
            <person name="Griggs A."/>
            <person name="Gujja S."/>
            <person name="Hansen M."/>
            <person name="Howarth C."/>
            <person name="Imamovic A."/>
            <person name="Larimer J."/>
            <person name="McCowan C."/>
            <person name="Murphy C."/>
            <person name="Neiman D."/>
            <person name="Pearson M."/>
            <person name="Priest M."/>
            <person name="Roberts A."/>
            <person name="Saif S."/>
            <person name="Shea T."/>
            <person name="Sisk P."/>
            <person name="Sykes S."/>
            <person name="Wortman J."/>
            <person name="Nusbaum C."/>
            <person name="Birren B."/>
        </authorList>
    </citation>
    <scope>NUCLEOTIDE SEQUENCE [LARGE SCALE GENOMIC DNA]</scope>
    <source>
        <strain evidence="1 2">90A8</strain>
    </source>
</reference>
<dbReference type="PATRIC" id="fig|999408.3.peg.163"/>
<dbReference type="PANTHER" id="PTHR37315:SF1">
    <property type="entry name" value="UPF0311 PROTEIN BLR7842"/>
    <property type="match status" value="1"/>
</dbReference>
<evidence type="ECO:0000313" key="2">
    <source>
        <dbReference type="Proteomes" id="UP000013085"/>
    </source>
</evidence>
<organism evidence="1 2">
    <name type="scientific">[Clostridium] clostridioforme 90A8</name>
    <dbReference type="NCBI Taxonomy" id="999408"/>
    <lineage>
        <taxon>Bacteria</taxon>
        <taxon>Bacillati</taxon>
        <taxon>Bacillota</taxon>
        <taxon>Clostridia</taxon>
        <taxon>Lachnospirales</taxon>
        <taxon>Lachnospiraceae</taxon>
        <taxon>Enterocloster</taxon>
    </lineage>
</organism>
<dbReference type="Proteomes" id="UP000013085">
    <property type="component" value="Unassembled WGS sequence"/>
</dbReference>
<gene>
    <name evidence="1" type="ORF">HMPREF1090_00149</name>
</gene>
<dbReference type="Pfam" id="PF11578">
    <property type="entry name" value="DUF3237"/>
    <property type="match status" value="1"/>
</dbReference>
<dbReference type="HOGENOM" id="CLU_096872_4_1_9"/>
<name>A0A0E2HHV7_9FIRM</name>
<comment type="caution">
    <text evidence="1">The sequence shown here is derived from an EMBL/GenBank/DDBJ whole genome shotgun (WGS) entry which is preliminary data.</text>
</comment>